<comment type="caution">
    <text evidence="1">The sequence shown here is derived from an EMBL/GenBank/DDBJ whole genome shotgun (WGS) entry which is preliminary data.</text>
</comment>
<reference evidence="1 2" key="1">
    <citation type="submission" date="2015-07" db="EMBL/GenBank/DDBJ databases">
        <title>The draft genome sequence of Leadbetterella sp. JN14-9.</title>
        <authorList>
            <person name="Liu Y."/>
            <person name="Du J."/>
            <person name="Shao Z."/>
        </authorList>
    </citation>
    <scope>NUCLEOTIDE SEQUENCE [LARGE SCALE GENOMIC DNA]</scope>
    <source>
        <strain evidence="1 2">JN14-9</strain>
    </source>
</reference>
<dbReference type="AlphaFoldDB" id="A0A0P7BKY5"/>
<dbReference type="InterPro" id="IPR050238">
    <property type="entry name" value="DNA_Rep/Repair_Clamp_Loader"/>
</dbReference>
<dbReference type="PATRIC" id="fig|1605367.3.peg.3779"/>
<dbReference type="STRING" id="1605367.AFM12_11885"/>
<dbReference type="Gene3D" id="3.40.50.300">
    <property type="entry name" value="P-loop containing nucleotide triphosphate hydrolases"/>
    <property type="match status" value="1"/>
</dbReference>
<evidence type="ECO:0000313" key="2">
    <source>
        <dbReference type="Proteomes" id="UP000050454"/>
    </source>
</evidence>
<dbReference type="Proteomes" id="UP000050454">
    <property type="component" value="Unassembled WGS sequence"/>
</dbReference>
<sequence>MRFSDIKGLEEQKRTLIQSVQKNHVAHAQLFHGSEGSANLALALAFGSYLSCENPTNTDSCGQCSSCLKTDKLIHPDVSFIFPTAGGKKVLSENFMAEWREFVLDHPYKDITEWLEKIGIKQGNIPVEEARKLIGNLSLKSYEGGYKLIYVWLPEYLSIATANAILKILEEPPEQTIFMLVCNDAQNLLTTIISRTQRFAVPKFREEDIVPYLVEKGTTTERSKEIARLSEGNLLKAYQIANAKNDNMHDWFANWMRYCYAFNVLELVPMADDFDALSKEQEKQILEYGLTVFREIFLMASGNENMVKLEEKPLDFVKNFSKVFNINNLSKISELVDEAIFHIDRNVRAKIVFLDLSLQMARLIK</sequence>
<proteinExistence type="predicted"/>
<keyword evidence="2" id="KW-1185">Reference proteome</keyword>
<organism evidence="1 2">
    <name type="scientific">Jiulongibacter sediminis</name>
    <dbReference type="NCBI Taxonomy" id="1605367"/>
    <lineage>
        <taxon>Bacteria</taxon>
        <taxon>Pseudomonadati</taxon>
        <taxon>Bacteroidota</taxon>
        <taxon>Cytophagia</taxon>
        <taxon>Cytophagales</taxon>
        <taxon>Leadbetterellaceae</taxon>
        <taxon>Jiulongibacter</taxon>
    </lineage>
</organism>
<evidence type="ECO:0000313" key="1">
    <source>
        <dbReference type="EMBL" id="KPM47922.1"/>
    </source>
</evidence>
<dbReference type="SUPFAM" id="SSF52540">
    <property type="entry name" value="P-loop containing nucleoside triphosphate hydrolases"/>
    <property type="match status" value="1"/>
</dbReference>
<dbReference type="GO" id="GO:0006261">
    <property type="term" value="P:DNA-templated DNA replication"/>
    <property type="evidence" value="ECO:0007669"/>
    <property type="project" value="TreeGrafter"/>
</dbReference>
<gene>
    <name evidence="1" type="ORF">AFM12_11885</name>
</gene>
<dbReference type="OrthoDB" id="9811073at2"/>
<accession>A0A0P7BKY5</accession>
<dbReference type="EMBL" id="LGTQ01000009">
    <property type="protein sequence ID" value="KPM47922.1"/>
    <property type="molecule type" value="Genomic_DNA"/>
</dbReference>
<dbReference type="InterPro" id="IPR027417">
    <property type="entry name" value="P-loop_NTPase"/>
</dbReference>
<dbReference type="PANTHER" id="PTHR11669">
    <property type="entry name" value="REPLICATION FACTOR C / DNA POLYMERASE III GAMMA-TAU SUBUNIT"/>
    <property type="match status" value="1"/>
</dbReference>
<dbReference type="Pfam" id="PF13177">
    <property type="entry name" value="DNA_pol3_delta2"/>
    <property type="match status" value="1"/>
</dbReference>
<dbReference type="RefSeq" id="WP_055148479.1">
    <property type="nucleotide sequence ID" value="NZ_JXSZ01000009.1"/>
</dbReference>
<protein>
    <submittedName>
        <fullName evidence="1">DNA polymerase III subunit delta</fullName>
    </submittedName>
</protein>
<dbReference type="PANTHER" id="PTHR11669:SF8">
    <property type="entry name" value="DNA POLYMERASE III SUBUNIT DELTA"/>
    <property type="match status" value="1"/>
</dbReference>
<name>A0A0P7BKY5_9BACT</name>